<organism evidence="2 3">
    <name type="scientific">Actinacidiphila acidipaludis</name>
    <dbReference type="NCBI Taxonomy" id="2873382"/>
    <lineage>
        <taxon>Bacteria</taxon>
        <taxon>Bacillati</taxon>
        <taxon>Actinomycetota</taxon>
        <taxon>Actinomycetes</taxon>
        <taxon>Kitasatosporales</taxon>
        <taxon>Streptomycetaceae</taxon>
        <taxon>Actinacidiphila</taxon>
    </lineage>
</organism>
<name>A0ABS7QIW2_9ACTN</name>
<dbReference type="InterPro" id="IPR036388">
    <property type="entry name" value="WH-like_DNA-bd_sf"/>
</dbReference>
<accession>A0ABS7QIW2</accession>
<sequence length="356" mass="38565">MAGPEPQPQTPDPSLLTLLGLDAEQDAVYRRLVDHPDCDPAALTSSSDAGEDEIRRHLDALVGRGLAGVDRDEAGERYHASPPILALGPLLEARRAALYQVEQQLADLAERHRTARSRSSAAPVEVLTGTDAIRRRLAAVEREARYELRAMVPAMPAGTVSATGDYLDDAERDAVRRGVRVRTVVQRSWLEDGATARLLAESAARGRRISVVDDVPTHLVIADRDLALLSLDPGRDASGEPAALVVHRGGLLTALITLFELCFEQGWRLRPPGRGQRDAEGEPAAERLDAVDRKIVALLHVGLTDAAIARQLGMGHRTVQRRLQRLMESVGAATRFQLGWHAAVSGWLDRTAPAGP</sequence>
<reference evidence="2 3" key="1">
    <citation type="submission" date="2021-08" db="EMBL/GenBank/DDBJ databases">
        <title>WGS of actinomycetes from Thailand.</title>
        <authorList>
            <person name="Thawai C."/>
        </authorList>
    </citation>
    <scope>NUCLEOTIDE SEQUENCE [LARGE SCALE GENOMIC DNA]</scope>
    <source>
        <strain evidence="2 3">PLK6-54</strain>
    </source>
</reference>
<dbReference type="Gene3D" id="1.10.10.10">
    <property type="entry name" value="Winged helix-like DNA-binding domain superfamily/Winged helix DNA-binding domain"/>
    <property type="match status" value="1"/>
</dbReference>
<dbReference type="EMBL" id="JAINZZ010000112">
    <property type="protein sequence ID" value="MBY8883123.1"/>
    <property type="molecule type" value="Genomic_DNA"/>
</dbReference>
<evidence type="ECO:0000313" key="3">
    <source>
        <dbReference type="Proteomes" id="UP000778578"/>
    </source>
</evidence>
<dbReference type="InterPro" id="IPR051797">
    <property type="entry name" value="TrmB-like"/>
</dbReference>
<dbReference type="PANTHER" id="PTHR34293">
    <property type="entry name" value="HTH-TYPE TRANSCRIPTIONAL REGULATOR TRMBL2"/>
    <property type="match status" value="1"/>
</dbReference>
<feature type="domain" description="HTH luxR-type" evidence="1">
    <location>
        <begin position="285"/>
        <end position="342"/>
    </location>
</feature>
<proteinExistence type="predicted"/>
<dbReference type="PANTHER" id="PTHR34293:SF1">
    <property type="entry name" value="HTH-TYPE TRANSCRIPTIONAL REGULATOR TRMBL2"/>
    <property type="match status" value="1"/>
</dbReference>
<dbReference type="InterPro" id="IPR016032">
    <property type="entry name" value="Sig_transdc_resp-reg_C-effctor"/>
</dbReference>
<protein>
    <submittedName>
        <fullName evidence="2">Helix-turn-helix domain-containing protein</fullName>
    </submittedName>
</protein>
<evidence type="ECO:0000313" key="2">
    <source>
        <dbReference type="EMBL" id="MBY8883123.1"/>
    </source>
</evidence>
<gene>
    <name evidence="2" type="ORF">K7862_36635</name>
</gene>
<dbReference type="Proteomes" id="UP000778578">
    <property type="component" value="Unassembled WGS sequence"/>
</dbReference>
<dbReference type="RefSeq" id="WP_222970052.1">
    <property type="nucleotide sequence ID" value="NZ_JAINZZ010000112.1"/>
</dbReference>
<keyword evidence="3" id="KW-1185">Reference proteome</keyword>
<evidence type="ECO:0000259" key="1">
    <source>
        <dbReference type="SMART" id="SM00421"/>
    </source>
</evidence>
<dbReference type="InterPro" id="IPR000792">
    <property type="entry name" value="Tscrpt_reg_LuxR_C"/>
</dbReference>
<dbReference type="SMART" id="SM00421">
    <property type="entry name" value="HTH_LUXR"/>
    <property type="match status" value="1"/>
</dbReference>
<dbReference type="SUPFAM" id="SSF46894">
    <property type="entry name" value="C-terminal effector domain of the bipartite response regulators"/>
    <property type="match status" value="1"/>
</dbReference>
<comment type="caution">
    <text evidence="2">The sequence shown here is derived from an EMBL/GenBank/DDBJ whole genome shotgun (WGS) entry which is preliminary data.</text>
</comment>